<accession>A0A9E7N5G2</accession>
<keyword evidence="2" id="KW-1185">Reference proteome</keyword>
<gene>
    <name evidence="1" type="ORF">MARCHEWKA_01810</name>
</gene>
<protein>
    <submittedName>
        <fullName evidence="1">Uncharacterized protein</fullName>
    </submittedName>
</protein>
<proteinExistence type="predicted"/>
<evidence type="ECO:0000313" key="1">
    <source>
        <dbReference type="EMBL" id="UTC28694.1"/>
    </source>
</evidence>
<dbReference type="Proteomes" id="UP001056634">
    <property type="component" value="Segment"/>
</dbReference>
<sequence length="145" mass="16369">MSETPAEYAFRKEYVRDGYLDLRDGAYSIITDTTAGDRRVPMLTDAAFRSGCAPLYRGERVAFDLQVTEDGTDHAVDVRKLRNNRYRGIVRTHPSGRLYVRRTGPVDGDAWIAEADNRFKPGDIVSFCIRIDAFDNYATAVRPVS</sequence>
<name>A0A9E7N5G2_9CAUD</name>
<reference evidence="1" key="1">
    <citation type="submission" date="2022-04" db="EMBL/GenBank/DDBJ databases">
        <authorList>
            <person name="Friedrich I."/>
            <person name="Schneider D."/>
            <person name="Poehlein A."/>
            <person name="Hertel R."/>
            <person name="Daniel R."/>
        </authorList>
    </citation>
    <scope>NUCLEOTIDE SEQUENCE</scope>
</reference>
<organism evidence="1 2">
    <name type="scientific">Brevundimonas phage vB_BpoS-Marchewka</name>
    <dbReference type="NCBI Taxonomy" id="2948604"/>
    <lineage>
        <taxon>Viruses</taxon>
        <taxon>Duplodnaviria</taxon>
        <taxon>Heunggongvirae</taxon>
        <taxon>Uroviricota</taxon>
        <taxon>Caudoviricetes</taxon>
        <taxon>Jeanschmidtviridae</taxon>
        <taxon>Marchewkavirus</taxon>
        <taxon>Marchewkavirus marchewka</taxon>
    </lineage>
</organism>
<evidence type="ECO:0000313" key="2">
    <source>
        <dbReference type="Proteomes" id="UP001056634"/>
    </source>
</evidence>
<dbReference type="EMBL" id="ON529851">
    <property type="protein sequence ID" value="UTC28694.1"/>
    <property type="molecule type" value="Genomic_DNA"/>
</dbReference>